<reference evidence="2" key="1">
    <citation type="journal article" date="2015" name="Nature">
        <title>Complex archaea that bridge the gap between prokaryotes and eukaryotes.</title>
        <authorList>
            <person name="Spang A."/>
            <person name="Saw J.H."/>
            <person name="Jorgensen S.L."/>
            <person name="Zaremba-Niedzwiedzka K."/>
            <person name="Martijn J."/>
            <person name="Lind A.E."/>
            <person name="van Eijk R."/>
            <person name="Schleper C."/>
            <person name="Guy L."/>
            <person name="Ettema T.J."/>
        </authorList>
    </citation>
    <scope>NUCLEOTIDE SEQUENCE</scope>
</reference>
<dbReference type="Pfam" id="PF06439">
    <property type="entry name" value="3keto-disac_hyd"/>
    <property type="match status" value="1"/>
</dbReference>
<evidence type="ECO:0000259" key="1">
    <source>
        <dbReference type="Pfam" id="PF06439"/>
    </source>
</evidence>
<dbReference type="AlphaFoldDB" id="A0A0F9IMJ8"/>
<feature type="domain" description="3-keto-alpha-glucoside-1,2-lyase/3-keto-2-hydroxy-glucal hydratase" evidence="1">
    <location>
        <begin position="23"/>
        <end position="227"/>
    </location>
</feature>
<name>A0A0F9IMJ8_9ZZZZ</name>
<dbReference type="Gene3D" id="2.60.120.560">
    <property type="entry name" value="Exo-inulinase, domain 1"/>
    <property type="match status" value="1"/>
</dbReference>
<protein>
    <recommendedName>
        <fullName evidence="1">3-keto-alpha-glucoside-1,2-lyase/3-keto-2-hydroxy-glucal hydratase domain-containing protein</fullName>
    </recommendedName>
</protein>
<accession>A0A0F9IMJ8</accession>
<dbReference type="EMBL" id="LAZR01020563">
    <property type="protein sequence ID" value="KKL88442.1"/>
    <property type="molecule type" value="Genomic_DNA"/>
</dbReference>
<evidence type="ECO:0000313" key="2">
    <source>
        <dbReference type="EMBL" id="KKL88442.1"/>
    </source>
</evidence>
<comment type="caution">
    <text evidence="2">The sequence shown here is derived from an EMBL/GenBank/DDBJ whole genome shotgun (WGS) entry which is preliminary data.</text>
</comment>
<dbReference type="GO" id="GO:0016787">
    <property type="term" value="F:hydrolase activity"/>
    <property type="evidence" value="ECO:0007669"/>
    <property type="project" value="InterPro"/>
</dbReference>
<proteinExistence type="predicted"/>
<sequence length="230" mass="25909">MLALLVVSTSVAATAAEEAAEEGFTSLFDGKTLDGWTVNCLPKDKQFAQQAWTVDQGALLANTVGHKEHFYILLATEKEYGDFVLRFRFQVPRGVTGNSGIQIRSRYNPQTGWMEGPQIDIDPPNPKQTGKLWNEGPGEHRWLSNQPVENLKFFYADEGDGWNDLEISAKGMRIRSVLNGVRVVDYDGAGVLDDTLHKQHRVGRRGVIGLQIYSYQELKLRFKDIRINEL</sequence>
<organism evidence="2">
    <name type="scientific">marine sediment metagenome</name>
    <dbReference type="NCBI Taxonomy" id="412755"/>
    <lineage>
        <taxon>unclassified sequences</taxon>
        <taxon>metagenomes</taxon>
        <taxon>ecological metagenomes</taxon>
    </lineage>
</organism>
<gene>
    <name evidence="2" type="ORF">LCGC14_1924660</name>
</gene>
<dbReference type="InterPro" id="IPR010496">
    <property type="entry name" value="AL/BT2_dom"/>
</dbReference>